<keyword evidence="3 5" id="KW-0863">Zinc-finger</keyword>
<evidence type="ECO:0000256" key="4">
    <source>
        <dbReference type="ARBA" id="ARBA00022833"/>
    </source>
</evidence>
<dbReference type="Pfam" id="PF13920">
    <property type="entry name" value="zf-C3HC4_3"/>
    <property type="match status" value="1"/>
</dbReference>
<keyword evidence="4" id="KW-0862">Zinc</keyword>
<dbReference type="InterPro" id="IPR011011">
    <property type="entry name" value="Znf_FYVE_PHD"/>
</dbReference>
<name>A0A8H3KZS7_9GLOM</name>
<dbReference type="SMART" id="SM00064">
    <property type="entry name" value="FYVE"/>
    <property type="match status" value="1"/>
</dbReference>
<dbReference type="OrthoDB" id="3045089at2759"/>
<dbReference type="GO" id="GO:0008270">
    <property type="term" value="F:zinc ion binding"/>
    <property type="evidence" value="ECO:0007669"/>
    <property type="project" value="UniProtKB-KW"/>
</dbReference>
<keyword evidence="2" id="KW-0479">Metal-binding</keyword>
<sequence length="390" mass="44774">MSYFQDYIRSPGTTYHEPLTRSIPKLKPLNVASCCSSCGTTFRLFRPKYNCYNCGNVTCGRCSSNRTEIQKFGYFEPVRTCDLCYSYLKIMKMNRSQLARLPIKKLREYISAYNLPCHNIIEKDDLIDIIIVHIPLEERYEVYYRDHYPTSHVSAASDTQPSARTETQNDTNNTGYTRSHTAQPQPQPQPQPQTQPQPQPQPQTQSQPQPRSQTQSQPQPRSQTQSQPQPRSQTQPQPQPQPRSQPQSQQPLPQRQQNHKQSQNPSHTAPISLQTIIRDKVDVSKLSVKTIKGILKENCVDYSKMVEKSELIERMEILIKWAKHEMSSKAGEISDDGLCRICCDAQSNCLFMDCGHMCTCLDCGKKLEETKNECPICRETIIKIIRVFRA</sequence>
<dbReference type="PROSITE" id="PS50089">
    <property type="entry name" value="ZF_RING_2"/>
    <property type="match status" value="1"/>
</dbReference>
<dbReference type="Pfam" id="PF01363">
    <property type="entry name" value="FYVE"/>
    <property type="match status" value="1"/>
</dbReference>
<feature type="domain" description="FYVE-type" evidence="8">
    <location>
        <begin position="29"/>
        <end position="89"/>
    </location>
</feature>
<evidence type="ECO:0000256" key="2">
    <source>
        <dbReference type="ARBA" id="ARBA00022723"/>
    </source>
</evidence>
<evidence type="ECO:0000256" key="1">
    <source>
        <dbReference type="ARBA" id="ARBA00004202"/>
    </source>
</evidence>
<dbReference type="InterPro" id="IPR051728">
    <property type="entry name" value="RING-FYVE_E3_ubiquitin-ligase"/>
</dbReference>
<dbReference type="PROSITE" id="PS50178">
    <property type="entry name" value="ZF_FYVE"/>
    <property type="match status" value="1"/>
</dbReference>
<comment type="subcellular location">
    <subcellularLocation>
        <location evidence="1">Cell membrane</location>
        <topology evidence="1">Peripheral membrane protein</topology>
    </subcellularLocation>
</comment>
<feature type="region of interest" description="Disordered" evidence="6">
    <location>
        <begin position="152"/>
        <end position="272"/>
    </location>
</feature>
<dbReference type="InterPro" id="IPR036361">
    <property type="entry name" value="SAP_dom_sf"/>
</dbReference>
<evidence type="ECO:0000259" key="8">
    <source>
        <dbReference type="PROSITE" id="PS50178"/>
    </source>
</evidence>
<feature type="compositionally biased region" description="Pro residues" evidence="6">
    <location>
        <begin position="185"/>
        <end position="201"/>
    </location>
</feature>
<reference evidence="9" key="1">
    <citation type="submission" date="2019-10" db="EMBL/GenBank/DDBJ databases">
        <title>Conservation and host-specific expression of non-tandemly repeated heterogenous ribosome RNA gene in arbuscular mycorrhizal fungi.</title>
        <authorList>
            <person name="Maeda T."/>
            <person name="Kobayashi Y."/>
            <person name="Nakagawa T."/>
            <person name="Ezawa T."/>
            <person name="Yamaguchi K."/>
            <person name="Bino T."/>
            <person name="Nishimoto Y."/>
            <person name="Shigenobu S."/>
            <person name="Kawaguchi M."/>
        </authorList>
    </citation>
    <scope>NUCLEOTIDE SEQUENCE</scope>
    <source>
        <strain evidence="9">HR1</strain>
    </source>
</reference>
<evidence type="ECO:0000256" key="6">
    <source>
        <dbReference type="SAM" id="MobiDB-lite"/>
    </source>
</evidence>
<dbReference type="InterPro" id="IPR000306">
    <property type="entry name" value="Znf_FYVE"/>
</dbReference>
<evidence type="ECO:0000259" key="7">
    <source>
        <dbReference type="PROSITE" id="PS50089"/>
    </source>
</evidence>
<feature type="compositionally biased region" description="Low complexity" evidence="6">
    <location>
        <begin position="202"/>
        <end position="236"/>
    </location>
</feature>
<dbReference type="GO" id="GO:0005886">
    <property type="term" value="C:plasma membrane"/>
    <property type="evidence" value="ECO:0007669"/>
    <property type="project" value="UniProtKB-SubCell"/>
</dbReference>
<dbReference type="Gene3D" id="3.30.40.10">
    <property type="entry name" value="Zinc/RING finger domain, C3HC4 (zinc finger)"/>
    <property type="match status" value="2"/>
</dbReference>
<accession>A0A8H3KZS7</accession>
<dbReference type="InterPro" id="IPR017455">
    <property type="entry name" value="Znf_FYVE-rel"/>
</dbReference>
<comment type="caution">
    <text evidence="9">The sequence shown here is derived from an EMBL/GenBank/DDBJ whole genome shotgun (WGS) entry which is preliminary data.</text>
</comment>
<dbReference type="SUPFAM" id="SSF57903">
    <property type="entry name" value="FYVE/PHD zinc finger"/>
    <property type="match status" value="1"/>
</dbReference>
<evidence type="ECO:0000313" key="9">
    <source>
        <dbReference type="EMBL" id="GES79088.1"/>
    </source>
</evidence>
<dbReference type="EMBL" id="BLAL01000043">
    <property type="protein sequence ID" value="GES79088.1"/>
    <property type="molecule type" value="Genomic_DNA"/>
</dbReference>
<dbReference type="PANTHER" id="PTHR14879">
    <property type="entry name" value="CASPASE REGULATOR, RING FINGER DOMAIN-CONTAINING"/>
    <property type="match status" value="1"/>
</dbReference>
<gene>
    <name evidence="9" type="ORF">RCL2_000640100</name>
</gene>
<dbReference type="InterPro" id="IPR013083">
    <property type="entry name" value="Znf_RING/FYVE/PHD"/>
</dbReference>
<evidence type="ECO:0000313" key="10">
    <source>
        <dbReference type="Proteomes" id="UP000615446"/>
    </source>
</evidence>
<evidence type="ECO:0000256" key="5">
    <source>
        <dbReference type="PROSITE-ProRule" id="PRU00175"/>
    </source>
</evidence>
<feature type="compositionally biased region" description="Polar residues" evidence="6">
    <location>
        <begin position="152"/>
        <end position="182"/>
    </location>
</feature>
<feature type="domain" description="RING-type" evidence="7">
    <location>
        <begin position="339"/>
        <end position="378"/>
    </location>
</feature>
<feature type="compositionally biased region" description="Low complexity" evidence="6">
    <location>
        <begin position="244"/>
        <end position="256"/>
    </location>
</feature>
<dbReference type="PANTHER" id="PTHR14879:SF5">
    <property type="entry name" value="RING-TYPE DOMAIN-CONTAINING PROTEIN"/>
    <property type="match status" value="1"/>
</dbReference>
<dbReference type="Proteomes" id="UP000615446">
    <property type="component" value="Unassembled WGS sequence"/>
</dbReference>
<organism evidence="9 10">
    <name type="scientific">Rhizophagus clarus</name>
    <dbReference type="NCBI Taxonomy" id="94130"/>
    <lineage>
        <taxon>Eukaryota</taxon>
        <taxon>Fungi</taxon>
        <taxon>Fungi incertae sedis</taxon>
        <taxon>Mucoromycota</taxon>
        <taxon>Glomeromycotina</taxon>
        <taxon>Glomeromycetes</taxon>
        <taxon>Glomerales</taxon>
        <taxon>Glomeraceae</taxon>
        <taxon>Rhizophagus</taxon>
    </lineage>
</organism>
<proteinExistence type="predicted"/>
<dbReference type="AlphaFoldDB" id="A0A8H3KZS7"/>
<dbReference type="SUPFAM" id="SSF68906">
    <property type="entry name" value="SAP domain"/>
    <property type="match status" value="1"/>
</dbReference>
<dbReference type="InterPro" id="IPR001841">
    <property type="entry name" value="Znf_RING"/>
</dbReference>
<protein>
    <submittedName>
        <fullName evidence="9">E3 ubiquitin-protein ligase RNF34-like isoform X1</fullName>
    </submittedName>
</protein>
<feature type="compositionally biased region" description="Polar residues" evidence="6">
    <location>
        <begin position="259"/>
        <end position="272"/>
    </location>
</feature>
<evidence type="ECO:0000256" key="3">
    <source>
        <dbReference type="ARBA" id="ARBA00022771"/>
    </source>
</evidence>
<dbReference type="SUPFAM" id="SSF57850">
    <property type="entry name" value="RING/U-box"/>
    <property type="match status" value="1"/>
</dbReference>